<name>A0A836KL88_9TRYP</name>
<reference evidence="2" key="2">
    <citation type="journal article" date="2021" name="Sci. Data">
        <title>Chromosome-scale genome sequencing, assembly and annotation of six genomes from subfamily Leishmaniinae.</title>
        <authorList>
            <person name="Almutairi H."/>
            <person name="Urbaniak M.D."/>
            <person name="Bates M.D."/>
            <person name="Jariyapan N."/>
            <person name="Kwakye-Nuako G."/>
            <person name="Thomaz Soccol V."/>
            <person name="Al-Salem W.S."/>
            <person name="Dillon R.J."/>
            <person name="Bates P.A."/>
            <person name="Gatherer D."/>
        </authorList>
    </citation>
    <scope>NUCLEOTIDE SEQUENCE [LARGE SCALE GENOMIC DNA]</scope>
</reference>
<dbReference type="PANTHER" id="PTHR46368:SF4">
    <property type="entry name" value="OS10G0403700 PROTEIN"/>
    <property type="match status" value="1"/>
</dbReference>
<dbReference type="Gene3D" id="3.30.360.10">
    <property type="entry name" value="Dihydrodipicolinate Reductase, domain 2"/>
    <property type="match status" value="1"/>
</dbReference>
<comment type="caution">
    <text evidence="1">The sequence shown here is derived from an EMBL/GenBank/DDBJ whole genome shotgun (WGS) entry which is preliminary data.</text>
</comment>
<dbReference type="PANTHER" id="PTHR46368">
    <property type="match status" value="1"/>
</dbReference>
<keyword evidence="2" id="KW-1185">Reference proteome</keyword>
<sequence length="174" mass="19580">MDFQMPTEVTGRILKQNDKGAIISFIGDMTYEAEGGVALASFFVSFETAFEQTLHVTTTEGTLRLDDMCLPVTNHPEKQYYEVHHSSDDNVCESHNLHSAVKHTVKGETPDFQLTELWGDVARVLYVDGEGGARRFKAKEERARHWAMMSWKTQAVMDKILESVRIGRSNALAA</sequence>
<dbReference type="Proteomes" id="UP000674143">
    <property type="component" value="Unassembled WGS sequence"/>
</dbReference>
<dbReference type="KEGG" id="loi:92360609"/>
<reference evidence="2" key="1">
    <citation type="journal article" date="2021" name="Microbiol. Resour. Announc.">
        <title>LGAAP: Leishmaniinae Genome Assembly and Annotation Pipeline.</title>
        <authorList>
            <person name="Almutairi H."/>
            <person name="Urbaniak M.D."/>
            <person name="Bates M.D."/>
            <person name="Jariyapan N."/>
            <person name="Kwakye-Nuako G."/>
            <person name="Thomaz-Soccol V."/>
            <person name="Al-Salem W.S."/>
            <person name="Dillon R.J."/>
            <person name="Bates P.A."/>
            <person name="Gatherer D."/>
        </authorList>
    </citation>
    <scope>NUCLEOTIDE SEQUENCE [LARGE SCALE GENOMIC DNA]</scope>
</reference>
<dbReference type="SMR" id="A0A836KL88"/>
<organism evidence="1 2">
    <name type="scientific">Leishmania orientalis</name>
    <dbReference type="NCBI Taxonomy" id="2249476"/>
    <lineage>
        <taxon>Eukaryota</taxon>
        <taxon>Discoba</taxon>
        <taxon>Euglenozoa</taxon>
        <taxon>Kinetoplastea</taxon>
        <taxon>Metakinetoplastina</taxon>
        <taxon>Trypanosomatida</taxon>
        <taxon>Trypanosomatidae</taxon>
        <taxon>Leishmaniinae</taxon>
        <taxon>Leishmania</taxon>
    </lineage>
</organism>
<protein>
    <submittedName>
        <fullName evidence="1">Uncharacterized protein</fullName>
    </submittedName>
</protein>
<dbReference type="RefSeq" id="XP_067063122.1">
    <property type="nucleotide sequence ID" value="XM_067206675.1"/>
</dbReference>
<proteinExistence type="predicted"/>
<dbReference type="GeneID" id="92360609"/>
<dbReference type="EMBL" id="JAFHLR010000023">
    <property type="protein sequence ID" value="KAG5478461.1"/>
    <property type="molecule type" value="Genomic_DNA"/>
</dbReference>
<gene>
    <name evidence="1" type="ORF">LSCM4_04694</name>
</gene>
<dbReference type="SUPFAM" id="SSF55347">
    <property type="entry name" value="Glyceraldehyde-3-phosphate dehydrogenase-like, C-terminal domain"/>
    <property type="match status" value="1"/>
</dbReference>
<evidence type="ECO:0000313" key="1">
    <source>
        <dbReference type="EMBL" id="KAG5478461.1"/>
    </source>
</evidence>
<evidence type="ECO:0000313" key="2">
    <source>
        <dbReference type="Proteomes" id="UP000674143"/>
    </source>
</evidence>
<dbReference type="AlphaFoldDB" id="A0A836KL88"/>
<accession>A0A836KL88</accession>